<comment type="caution">
    <text evidence="2">The sequence shown here is derived from an EMBL/GenBank/DDBJ whole genome shotgun (WGS) entry which is preliminary data.</text>
</comment>
<feature type="compositionally biased region" description="Basic and acidic residues" evidence="1">
    <location>
        <begin position="62"/>
        <end position="95"/>
    </location>
</feature>
<evidence type="ECO:0008006" key="4">
    <source>
        <dbReference type="Google" id="ProtNLM"/>
    </source>
</evidence>
<dbReference type="RefSeq" id="WP_024005456.1">
    <property type="nucleotide sequence ID" value="NZ_KI650980.1"/>
</dbReference>
<dbReference type="PATRIC" id="fig|1424334.3.peg.2503"/>
<evidence type="ECO:0000313" key="3">
    <source>
        <dbReference type="Proteomes" id="UP000018733"/>
    </source>
</evidence>
<evidence type="ECO:0000256" key="1">
    <source>
        <dbReference type="SAM" id="MobiDB-lite"/>
    </source>
</evidence>
<dbReference type="AlphaFoldDB" id="V8QTL4"/>
<accession>V8QTL4</accession>
<dbReference type="HOGENOM" id="CLU_1976827_0_0_4"/>
<name>V8QTL4_9BURK</name>
<reference evidence="2 3" key="1">
    <citation type="journal article" date="2014" name="Genome Announc.">
        <title>Draft Genome Sequence of Advenella kashmirensis Strain W13003, a Polycyclic Aromatic Hydrocarbon-Degrading Bacterium.</title>
        <authorList>
            <person name="Wang X."/>
            <person name="Jin D."/>
            <person name="Zhou L."/>
            <person name="Wu L."/>
            <person name="An W."/>
            <person name="Zhao L."/>
        </authorList>
    </citation>
    <scope>NUCLEOTIDE SEQUENCE [LARGE SCALE GENOMIC DNA]</scope>
    <source>
        <strain evidence="2 3">W13003</strain>
    </source>
</reference>
<dbReference type="EMBL" id="AYXT01000010">
    <property type="protein sequence ID" value="ETF02349.1"/>
    <property type="molecule type" value="Genomic_DNA"/>
</dbReference>
<gene>
    <name evidence="2" type="ORF">W822_12460</name>
</gene>
<proteinExistence type="predicted"/>
<dbReference type="PROSITE" id="PS51257">
    <property type="entry name" value="PROKAR_LIPOPROTEIN"/>
    <property type="match status" value="1"/>
</dbReference>
<dbReference type="Proteomes" id="UP000018733">
    <property type="component" value="Unassembled WGS sequence"/>
</dbReference>
<feature type="compositionally biased region" description="Basic and acidic residues" evidence="1">
    <location>
        <begin position="102"/>
        <end position="126"/>
    </location>
</feature>
<protein>
    <recommendedName>
        <fullName evidence="4">Lipoprotein</fullName>
    </recommendedName>
</protein>
<feature type="region of interest" description="Disordered" evidence="1">
    <location>
        <begin position="62"/>
        <end position="126"/>
    </location>
</feature>
<keyword evidence="3" id="KW-1185">Reference proteome</keyword>
<organism evidence="2 3">
    <name type="scientific">Advenella kashmirensis W13003</name>
    <dbReference type="NCBI Taxonomy" id="1424334"/>
    <lineage>
        <taxon>Bacteria</taxon>
        <taxon>Pseudomonadati</taxon>
        <taxon>Pseudomonadota</taxon>
        <taxon>Betaproteobacteria</taxon>
        <taxon>Burkholderiales</taxon>
        <taxon>Alcaligenaceae</taxon>
    </lineage>
</organism>
<evidence type="ECO:0000313" key="2">
    <source>
        <dbReference type="EMBL" id="ETF02349.1"/>
    </source>
</evidence>
<sequence length="126" mass="15137">MKKTLLMISVALGTLTGCVGYAGDGYGRYADRYDNYGPGTTYYGGGYNRGYRNVDYRRHDRRDWERRQDARRDAARREARRDRNDWRDRRDHDRGNSWNRPSNRETMRNLHNADRRLKEMRSGQNR</sequence>